<evidence type="ECO:0000259" key="6">
    <source>
        <dbReference type="Pfam" id="PF01416"/>
    </source>
</evidence>
<feature type="binding site" evidence="4">
    <location>
        <position position="111"/>
    </location>
    <ligand>
        <name>substrate</name>
    </ligand>
</feature>
<dbReference type="InterPro" id="IPR020094">
    <property type="entry name" value="TruA/RsuA/RluB/E/F_N"/>
</dbReference>
<dbReference type="EMBL" id="CP133270">
    <property type="protein sequence ID" value="WVX66709.1"/>
    <property type="molecule type" value="Genomic_DNA"/>
</dbReference>
<keyword evidence="8" id="KW-1185">Reference proteome</keyword>
<evidence type="ECO:0000313" key="7">
    <source>
        <dbReference type="EMBL" id="WVX66709.1"/>
    </source>
</evidence>
<feature type="active site" description="Nucleophile" evidence="4">
    <location>
        <position position="52"/>
    </location>
</feature>
<dbReference type="SUPFAM" id="SSF55120">
    <property type="entry name" value="Pseudouridine synthase"/>
    <property type="match status" value="1"/>
</dbReference>
<proteinExistence type="inferred from homology"/>
<comment type="caution">
    <text evidence="4">Lacks conserved residue(s) required for the propagation of feature annotation.</text>
</comment>
<dbReference type="CDD" id="cd02570">
    <property type="entry name" value="PseudoU_synth_EcTruA"/>
    <property type="match status" value="1"/>
</dbReference>
<evidence type="ECO:0000256" key="5">
    <source>
        <dbReference type="RuleBase" id="RU003792"/>
    </source>
</evidence>
<dbReference type="Pfam" id="PF01416">
    <property type="entry name" value="PseudoU_synth_1"/>
    <property type="match status" value="2"/>
</dbReference>
<name>A0ABZ2C2M5_9PROT</name>
<dbReference type="InterPro" id="IPR001406">
    <property type="entry name" value="PsdUridine_synth_TruA"/>
</dbReference>
<evidence type="ECO:0000313" key="8">
    <source>
        <dbReference type="Proteomes" id="UP001330434"/>
    </source>
</evidence>
<evidence type="ECO:0000256" key="1">
    <source>
        <dbReference type="ARBA" id="ARBA00009375"/>
    </source>
</evidence>
<feature type="domain" description="Pseudouridine synthase I TruA alpha/beta" evidence="6">
    <location>
        <begin position="8"/>
        <end position="104"/>
    </location>
</feature>
<dbReference type="PANTHER" id="PTHR11142:SF0">
    <property type="entry name" value="TRNA PSEUDOURIDINE SYNTHASE-LIKE 1"/>
    <property type="match status" value="1"/>
</dbReference>
<keyword evidence="3 4" id="KW-0413">Isomerase</keyword>
<dbReference type="HAMAP" id="MF_00171">
    <property type="entry name" value="TruA"/>
    <property type="match status" value="1"/>
</dbReference>
<comment type="subunit">
    <text evidence="4">Homodimer.</text>
</comment>
<dbReference type="RefSeq" id="WP_331255540.1">
    <property type="nucleotide sequence ID" value="NZ_CP133270.1"/>
</dbReference>
<evidence type="ECO:0000256" key="2">
    <source>
        <dbReference type="ARBA" id="ARBA00022694"/>
    </source>
</evidence>
<comment type="catalytic activity">
    <reaction evidence="4 5">
        <text>uridine(38/39/40) in tRNA = pseudouridine(38/39/40) in tRNA</text>
        <dbReference type="Rhea" id="RHEA:22376"/>
        <dbReference type="Rhea" id="RHEA-COMP:10085"/>
        <dbReference type="Rhea" id="RHEA-COMP:10087"/>
        <dbReference type="ChEBI" id="CHEBI:65314"/>
        <dbReference type="ChEBI" id="CHEBI:65315"/>
        <dbReference type="EC" id="5.4.99.12"/>
    </reaction>
</comment>
<feature type="domain" description="Pseudouridine synthase I TruA alpha/beta" evidence="6">
    <location>
        <begin position="144"/>
        <end position="245"/>
    </location>
</feature>
<organism evidence="7 8">
    <name type="scientific">Candidatus Bealeia paramacronuclearis</name>
    <dbReference type="NCBI Taxonomy" id="1921001"/>
    <lineage>
        <taxon>Bacteria</taxon>
        <taxon>Pseudomonadati</taxon>
        <taxon>Pseudomonadota</taxon>
        <taxon>Alphaproteobacteria</taxon>
        <taxon>Holosporales</taxon>
        <taxon>Holosporaceae</taxon>
        <taxon>Candidatus Bealeia</taxon>
    </lineage>
</organism>
<sequence>MPRYKLTIEYDGTPFLGWQRQPGRPTVQGLLEGAFESLFKIPTMIYGAGRTDTGVHATGQVAHVDSEKDYSPIAIQGAINRRVGPHPISITHVEKVSEDFHARFSATKRSYTFVILNRRAKPAIELNRVWWVPMPLDHERMHEAAQYLVGYHDFTSFRDTRCQSASPLKTVDFLNIERQGDHILLTTQSRSFLHHQVRNMAGTLKRVGDGSWEISKIKDILEAKDRRAAGPTAPPSGLYLTKIEY</sequence>
<keyword evidence="2 4" id="KW-0819">tRNA processing</keyword>
<evidence type="ECO:0000256" key="4">
    <source>
        <dbReference type="HAMAP-Rule" id="MF_00171"/>
    </source>
</evidence>
<accession>A0ABZ2C2M5</accession>
<dbReference type="Gene3D" id="3.30.70.660">
    <property type="entry name" value="Pseudouridine synthase I, catalytic domain, C-terminal subdomain"/>
    <property type="match status" value="1"/>
</dbReference>
<comment type="function">
    <text evidence="4">Formation of pseudouridine at positions 38, 39 and 40 in the anticodon stem and loop of transfer RNAs.</text>
</comment>
<dbReference type="Proteomes" id="UP001330434">
    <property type="component" value="Chromosome"/>
</dbReference>
<comment type="similarity">
    <text evidence="1 4 5">Belongs to the tRNA pseudouridine synthase TruA family.</text>
</comment>
<reference evidence="7 8" key="1">
    <citation type="journal article" date="2024" name="Environ. Microbiol.">
        <title>Novel evolutionary insights on the interactions of the Holosporales (Alphaproteobacteria) with eukaryotic hosts from comparative genomics.</title>
        <authorList>
            <person name="Giovannini M."/>
            <person name="Petroni G."/>
            <person name="Castelli M."/>
        </authorList>
    </citation>
    <scope>NUCLEOTIDE SEQUENCE [LARGE SCALE GENOMIC DNA]</scope>
    <source>
        <strain evidence="7 8">US_Bl 15I1</strain>
    </source>
</reference>
<evidence type="ECO:0000256" key="3">
    <source>
        <dbReference type="ARBA" id="ARBA00023235"/>
    </source>
</evidence>
<protein>
    <recommendedName>
        <fullName evidence="4">tRNA pseudouridine synthase A</fullName>
        <ecNumber evidence="4">5.4.99.12</ecNumber>
    </recommendedName>
    <alternativeName>
        <fullName evidence="4">tRNA pseudouridine(38-40) synthase</fullName>
    </alternativeName>
    <alternativeName>
        <fullName evidence="4">tRNA pseudouridylate synthase I</fullName>
    </alternativeName>
    <alternativeName>
        <fullName evidence="4">tRNA-uridine isomerase I</fullName>
    </alternativeName>
</protein>
<dbReference type="InterPro" id="IPR020097">
    <property type="entry name" value="PsdUridine_synth_TruA_a/b_dom"/>
</dbReference>
<dbReference type="Gene3D" id="3.30.70.580">
    <property type="entry name" value="Pseudouridine synthase I, catalytic domain, N-terminal subdomain"/>
    <property type="match status" value="1"/>
</dbReference>
<dbReference type="EC" id="5.4.99.12" evidence="4"/>
<dbReference type="InterPro" id="IPR020095">
    <property type="entry name" value="PsdUridine_synth_TruA_C"/>
</dbReference>
<dbReference type="InterPro" id="IPR020103">
    <property type="entry name" value="PsdUridine_synth_cat_dom_sf"/>
</dbReference>
<dbReference type="PIRSF" id="PIRSF001430">
    <property type="entry name" value="tRNA_psdUrid_synth"/>
    <property type="match status" value="1"/>
</dbReference>
<dbReference type="PANTHER" id="PTHR11142">
    <property type="entry name" value="PSEUDOURIDYLATE SYNTHASE"/>
    <property type="match status" value="1"/>
</dbReference>
<gene>
    <name evidence="4" type="primary">truA</name>
    <name evidence="7" type="ORF">Bealeia1_00893</name>
</gene>
<dbReference type="NCBIfam" id="TIGR00071">
    <property type="entry name" value="hisT_truA"/>
    <property type="match status" value="1"/>
</dbReference>